<keyword evidence="5 7" id="KW-1133">Transmembrane helix</keyword>
<dbReference type="AlphaFoldDB" id="A0A7W3JGR6"/>
<dbReference type="Proteomes" id="UP000321154">
    <property type="component" value="Unassembled WGS sequence"/>
</dbReference>
<keyword evidence="4 7" id="KW-0812">Transmembrane</keyword>
<evidence type="ECO:0000256" key="1">
    <source>
        <dbReference type="ARBA" id="ARBA00004651"/>
    </source>
</evidence>
<dbReference type="Proteomes" id="UP000522688">
    <property type="component" value="Unassembled WGS sequence"/>
</dbReference>
<dbReference type="GO" id="GO:0055085">
    <property type="term" value="P:transmembrane transport"/>
    <property type="evidence" value="ECO:0007669"/>
    <property type="project" value="InterPro"/>
</dbReference>
<keyword evidence="11" id="KW-1185">Reference proteome</keyword>
<evidence type="ECO:0000256" key="3">
    <source>
        <dbReference type="ARBA" id="ARBA00022475"/>
    </source>
</evidence>
<comment type="caution">
    <text evidence="10">The sequence shown here is derived from an EMBL/GenBank/DDBJ whole genome shotgun (WGS) entry which is preliminary data.</text>
</comment>
<feature type="transmembrane region" description="Helical" evidence="7">
    <location>
        <begin position="236"/>
        <end position="258"/>
    </location>
</feature>
<name>A0A7W3JGR6_9MICO</name>
<reference evidence="10 12" key="2">
    <citation type="submission" date="2020-07" db="EMBL/GenBank/DDBJ databases">
        <title>Sequencing the genomes of 1000 actinobacteria strains.</title>
        <authorList>
            <person name="Klenk H.-P."/>
        </authorList>
    </citation>
    <scope>NUCLEOTIDE SEQUENCE [LARGE SCALE GENOMIC DNA]</scope>
    <source>
        <strain evidence="10 12">DSM 10309</strain>
    </source>
</reference>
<protein>
    <submittedName>
        <fullName evidence="9">ABC transporter permease</fullName>
    </submittedName>
    <submittedName>
        <fullName evidence="10">Peptide/nickel transport system permease protein</fullName>
    </submittedName>
</protein>
<keyword evidence="6 7" id="KW-0472">Membrane</keyword>
<evidence type="ECO:0000313" key="12">
    <source>
        <dbReference type="Proteomes" id="UP000522688"/>
    </source>
</evidence>
<dbReference type="RefSeq" id="WP_244289624.1">
    <property type="nucleotide sequence ID" value="NZ_BAAAHR010000002.1"/>
</dbReference>
<feature type="transmembrane region" description="Helical" evidence="7">
    <location>
        <begin position="182"/>
        <end position="200"/>
    </location>
</feature>
<dbReference type="GO" id="GO:0005886">
    <property type="term" value="C:plasma membrane"/>
    <property type="evidence" value="ECO:0007669"/>
    <property type="project" value="UniProtKB-SubCell"/>
</dbReference>
<evidence type="ECO:0000256" key="6">
    <source>
        <dbReference type="ARBA" id="ARBA00023136"/>
    </source>
</evidence>
<feature type="domain" description="ABC transmembrane type-1" evidence="8">
    <location>
        <begin position="95"/>
        <end position="305"/>
    </location>
</feature>
<evidence type="ECO:0000259" key="8">
    <source>
        <dbReference type="PROSITE" id="PS50928"/>
    </source>
</evidence>
<dbReference type="CDD" id="cd06261">
    <property type="entry name" value="TM_PBP2"/>
    <property type="match status" value="1"/>
</dbReference>
<keyword evidence="3" id="KW-1003">Cell membrane</keyword>
<evidence type="ECO:0000256" key="4">
    <source>
        <dbReference type="ARBA" id="ARBA00022692"/>
    </source>
</evidence>
<evidence type="ECO:0000313" key="11">
    <source>
        <dbReference type="Proteomes" id="UP000321154"/>
    </source>
</evidence>
<organism evidence="10 12">
    <name type="scientific">Frigoribacterium faeni</name>
    <dbReference type="NCBI Taxonomy" id="145483"/>
    <lineage>
        <taxon>Bacteria</taxon>
        <taxon>Bacillati</taxon>
        <taxon>Actinomycetota</taxon>
        <taxon>Actinomycetes</taxon>
        <taxon>Micrococcales</taxon>
        <taxon>Microbacteriaceae</taxon>
        <taxon>Frigoribacterium</taxon>
    </lineage>
</organism>
<feature type="transmembrane region" description="Helical" evidence="7">
    <location>
        <begin position="134"/>
        <end position="162"/>
    </location>
</feature>
<dbReference type="InterPro" id="IPR045621">
    <property type="entry name" value="BPD_transp_1_N"/>
</dbReference>
<keyword evidence="2 7" id="KW-0813">Transport</keyword>
<reference evidence="9 11" key="1">
    <citation type="submission" date="2019-07" db="EMBL/GenBank/DDBJ databases">
        <title>Whole genome shotgun sequence of Frigoribacterium faeni NBRC 103066.</title>
        <authorList>
            <person name="Hosoyama A."/>
            <person name="Uohara A."/>
            <person name="Ohji S."/>
            <person name="Ichikawa N."/>
        </authorList>
    </citation>
    <scope>NUCLEOTIDE SEQUENCE [LARGE SCALE GENOMIC DNA]</scope>
    <source>
        <strain evidence="9 11">NBRC 103066</strain>
    </source>
</reference>
<dbReference type="PROSITE" id="PS50928">
    <property type="entry name" value="ABC_TM1"/>
    <property type="match status" value="1"/>
</dbReference>
<evidence type="ECO:0000313" key="9">
    <source>
        <dbReference type="EMBL" id="GEK81760.1"/>
    </source>
</evidence>
<evidence type="ECO:0000313" key="10">
    <source>
        <dbReference type="EMBL" id="MBA8812523.1"/>
    </source>
</evidence>
<evidence type="ECO:0000256" key="2">
    <source>
        <dbReference type="ARBA" id="ARBA00022448"/>
    </source>
</evidence>
<dbReference type="InterPro" id="IPR000515">
    <property type="entry name" value="MetI-like"/>
</dbReference>
<feature type="transmembrane region" description="Helical" evidence="7">
    <location>
        <begin position="287"/>
        <end position="308"/>
    </location>
</feature>
<dbReference type="SUPFAM" id="SSF161098">
    <property type="entry name" value="MetI-like"/>
    <property type="match status" value="1"/>
</dbReference>
<evidence type="ECO:0000256" key="7">
    <source>
        <dbReference type="RuleBase" id="RU363032"/>
    </source>
</evidence>
<dbReference type="Gene3D" id="1.10.3720.10">
    <property type="entry name" value="MetI-like"/>
    <property type="match status" value="1"/>
</dbReference>
<proteinExistence type="inferred from homology"/>
<dbReference type="PANTHER" id="PTHR43163">
    <property type="entry name" value="DIPEPTIDE TRANSPORT SYSTEM PERMEASE PROTEIN DPPB-RELATED"/>
    <property type="match status" value="1"/>
</dbReference>
<comment type="subcellular location">
    <subcellularLocation>
        <location evidence="1 7">Cell membrane</location>
        <topology evidence="1 7">Multi-pass membrane protein</topology>
    </subcellularLocation>
</comment>
<dbReference type="EMBL" id="JACGWW010000001">
    <property type="protein sequence ID" value="MBA8812523.1"/>
    <property type="molecule type" value="Genomic_DNA"/>
</dbReference>
<dbReference type="Pfam" id="PF00528">
    <property type="entry name" value="BPD_transp_1"/>
    <property type="match status" value="1"/>
</dbReference>
<feature type="transmembrane region" description="Helical" evidence="7">
    <location>
        <begin position="101"/>
        <end position="122"/>
    </location>
</feature>
<dbReference type="InterPro" id="IPR035906">
    <property type="entry name" value="MetI-like_sf"/>
</dbReference>
<sequence length="317" mass="32926">MIRFVAGRFLLFALGLVVASVLIFATLRLLPGDVAQVIAGTTGSPAQVAALRSELGLDRPVAAQYLDWVGGLLRLDLGRSLVTGTPVIDEIAEKLTVTLPLAGLSLVVGLLVGVPLGVLSALRRRRPLGVGVGVGAQVLAAVPAVWAGMLLIALFAVTLGWLPTQGFPIDGWGDPAAALRSLVLPAVTIGVVEGAVLLRFTRSAALGALGADYVRAAAAKGMTLDRALVRHGLPNVMLSVVSVLGIQIAGLVVGAVLVEQLFTLPGVGRMLVADVGRRDLTKVQGELMTLTAIVLLVGFVVDVVHRLVDPRLRERGE</sequence>
<dbReference type="Pfam" id="PF19300">
    <property type="entry name" value="BPD_transp_1_N"/>
    <property type="match status" value="1"/>
</dbReference>
<gene>
    <name evidence="10" type="ORF">FB463_000747</name>
    <name evidence="9" type="ORF">FFA01_00690</name>
</gene>
<comment type="similarity">
    <text evidence="7">Belongs to the binding-protein-dependent transport system permease family.</text>
</comment>
<evidence type="ECO:0000256" key="5">
    <source>
        <dbReference type="ARBA" id="ARBA00022989"/>
    </source>
</evidence>
<accession>A0A7W3JGR6</accession>
<dbReference type="PANTHER" id="PTHR43163:SF3">
    <property type="entry name" value="PEPTIDE ABC TRANSPORTER PERMEASE PROTEIN"/>
    <property type="match status" value="1"/>
</dbReference>
<dbReference type="EMBL" id="BJUV01000001">
    <property type="protein sequence ID" value="GEK81760.1"/>
    <property type="molecule type" value="Genomic_DNA"/>
</dbReference>